<dbReference type="Proteomes" id="UP000218334">
    <property type="component" value="Unassembled WGS sequence"/>
</dbReference>
<dbReference type="AlphaFoldDB" id="A0A2H3BN68"/>
<evidence type="ECO:0000313" key="2">
    <source>
        <dbReference type="Proteomes" id="UP000218334"/>
    </source>
</evidence>
<gene>
    <name evidence="1" type="ORF">ARMSODRAFT_202825</name>
</gene>
<organism evidence="1 2">
    <name type="scientific">Armillaria solidipes</name>
    <dbReference type="NCBI Taxonomy" id="1076256"/>
    <lineage>
        <taxon>Eukaryota</taxon>
        <taxon>Fungi</taxon>
        <taxon>Dikarya</taxon>
        <taxon>Basidiomycota</taxon>
        <taxon>Agaricomycotina</taxon>
        <taxon>Agaricomycetes</taxon>
        <taxon>Agaricomycetidae</taxon>
        <taxon>Agaricales</taxon>
        <taxon>Marasmiineae</taxon>
        <taxon>Physalacriaceae</taxon>
        <taxon>Armillaria</taxon>
    </lineage>
</organism>
<evidence type="ECO:0000313" key="1">
    <source>
        <dbReference type="EMBL" id="PBK68412.1"/>
    </source>
</evidence>
<name>A0A2H3BN68_9AGAR</name>
<sequence>MDMLSIHRLAQSRNDLYSSKDIDVGHQSDIKATWLAYAVSRSEEVHEPSAQDSRGRWSRYLGTLFKWTRPPHLSTLLGSEDYFEPIGILLRSHTYTRLVGRSTSNPNVLQASLYSCAERATQYVTSHIFLPLGNERCFESIGSPKRPTHTLTRSALDTWRHPEVLQS</sequence>
<proteinExistence type="predicted"/>
<reference evidence="2" key="1">
    <citation type="journal article" date="2017" name="Nat. Ecol. Evol.">
        <title>Genome expansion and lineage-specific genetic innovations in the forest pathogenic fungi Armillaria.</title>
        <authorList>
            <person name="Sipos G."/>
            <person name="Prasanna A.N."/>
            <person name="Walter M.C."/>
            <person name="O'Connor E."/>
            <person name="Balint B."/>
            <person name="Krizsan K."/>
            <person name="Kiss B."/>
            <person name="Hess J."/>
            <person name="Varga T."/>
            <person name="Slot J."/>
            <person name="Riley R."/>
            <person name="Boka B."/>
            <person name="Rigling D."/>
            <person name="Barry K."/>
            <person name="Lee J."/>
            <person name="Mihaltcheva S."/>
            <person name="LaButti K."/>
            <person name="Lipzen A."/>
            <person name="Waldron R."/>
            <person name="Moloney N.M."/>
            <person name="Sperisen C."/>
            <person name="Kredics L."/>
            <person name="Vagvoelgyi C."/>
            <person name="Patrignani A."/>
            <person name="Fitzpatrick D."/>
            <person name="Nagy I."/>
            <person name="Doyle S."/>
            <person name="Anderson J.B."/>
            <person name="Grigoriev I.V."/>
            <person name="Gueldener U."/>
            <person name="Muensterkoetter M."/>
            <person name="Nagy L.G."/>
        </authorList>
    </citation>
    <scope>NUCLEOTIDE SEQUENCE [LARGE SCALE GENOMIC DNA]</scope>
    <source>
        <strain evidence="2">28-4</strain>
    </source>
</reference>
<accession>A0A2H3BN68</accession>
<keyword evidence="2" id="KW-1185">Reference proteome</keyword>
<protein>
    <submittedName>
        <fullName evidence="1">Uncharacterized protein</fullName>
    </submittedName>
</protein>
<dbReference type="EMBL" id="KZ293432">
    <property type="protein sequence ID" value="PBK68412.1"/>
    <property type="molecule type" value="Genomic_DNA"/>
</dbReference>